<evidence type="ECO:0000313" key="2">
    <source>
        <dbReference type="EMBL" id="SDK36377.1"/>
    </source>
</evidence>
<dbReference type="PANTHER" id="PTHR35525:SF3">
    <property type="entry name" value="BLL6575 PROTEIN"/>
    <property type="match status" value="1"/>
</dbReference>
<dbReference type="InterPro" id="IPR023286">
    <property type="entry name" value="ABATE_dom_sf"/>
</dbReference>
<keyword evidence="3" id="KW-1185">Reference proteome</keyword>
<dbReference type="OrthoDB" id="123307at2"/>
<proteinExistence type="predicted"/>
<dbReference type="EMBL" id="FNFL01000005">
    <property type="protein sequence ID" value="SDK36377.1"/>
    <property type="molecule type" value="Genomic_DNA"/>
</dbReference>
<dbReference type="Pfam" id="PF07336">
    <property type="entry name" value="ABATE"/>
    <property type="match status" value="1"/>
</dbReference>
<accession>A0A1G9BA36</accession>
<dbReference type="SUPFAM" id="SSF160904">
    <property type="entry name" value="Jann2411-like"/>
    <property type="match status" value="1"/>
</dbReference>
<gene>
    <name evidence="2" type="ORF">SAMN05216243_2906</name>
</gene>
<dbReference type="Gene3D" id="1.10.3300.10">
    <property type="entry name" value="Jann2411-like domain"/>
    <property type="match status" value="1"/>
</dbReference>
<dbReference type="InterPro" id="IPR021005">
    <property type="entry name" value="Znf_CGNR"/>
</dbReference>
<dbReference type="InterPro" id="IPR010852">
    <property type="entry name" value="ABATE"/>
</dbReference>
<dbReference type="RefSeq" id="WP_093215618.1">
    <property type="nucleotide sequence ID" value="NZ_FNFL01000005.1"/>
</dbReference>
<feature type="domain" description="Zinc finger CGNR" evidence="1">
    <location>
        <begin position="151"/>
        <end position="189"/>
    </location>
</feature>
<protein>
    <submittedName>
        <fullName evidence="2">Putative stress-induced transcription regulator</fullName>
    </submittedName>
</protein>
<dbReference type="PANTHER" id="PTHR35525">
    <property type="entry name" value="BLL6575 PROTEIN"/>
    <property type="match status" value="1"/>
</dbReference>
<reference evidence="2 3" key="1">
    <citation type="submission" date="2016-10" db="EMBL/GenBank/DDBJ databases">
        <authorList>
            <person name="de Groot N.N."/>
        </authorList>
    </citation>
    <scope>NUCLEOTIDE SEQUENCE [LARGE SCALE GENOMIC DNA]</scope>
    <source>
        <strain evidence="2 3">CGMCC 1.6502</strain>
    </source>
</reference>
<sequence>MTAETKFPLISGDISLDLVNTELVRHGKRQDLLTEPKHVVEWFNILRKNDVLFDEQISTHVEQWANDALPYLRNLRAFLREGYEQVADGREFSGDWLTYLQSLIKEAPFSYGLKDDNLIPVPISNSTNALTALIAYDALSLYVSNKLQSIHRCANPECVLLFIDTRGRRKWCSMKICGNRKKVTRHQQKNNKEK</sequence>
<organism evidence="2 3">
    <name type="scientific">Sediminibacillus albus</name>
    <dbReference type="NCBI Taxonomy" id="407036"/>
    <lineage>
        <taxon>Bacteria</taxon>
        <taxon>Bacillati</taxon>
        <taxon>Bacillota</taxon>
        <taxon>Bacilli</taxon>
        <taxon>Bacillales</taxon>
        <taxon>Bacillaceae</taxon>
        <taxon>Sediminibacillus</taxon>
    </lineage>
</organism>
<dbReference type="AlphaFoldDB" id="A0A1G9BA36"/>
<evidence type="ECO:0000313" key="3">
    <source>
        <dbReference type="Proteomes" id="UP000198694"/>
    </source>
</evidence>
<dbReference type="Pfam" id="PF11706">
    <property type="entry name" value="zf-CGNR"/>
    <property type="match status" value="1"/>
</dbReference>
<dbReference type="STRING" id="407036.SAMN05216243_2906"/>
<dbReference type="Proteomes" id="UP000198694">
    <property type="component" value="Unassembled WGS sequence"/>
</dbReference>
<name>A0A1G9BA36_9BACI</name>
<evidence type="ECO:0000259" key="1">
    <source>
        <dbReference type="Pfam" id="PF11706"/>
    </source>
</evidence>